<gene>
    <name evidence="8" type="ORF">OLEA9_A073029</name>
</gene>
<name>A0A8S0SKR7_OLEEU</name>
<evidence type="ECO:0000313" key="9">
    <source>
        <dbReference type="Proteomes" id="UP000594638"/>
    </source>
</evidence>
<keyword evidence="7" id="KW-1133">Transmembrane helix</keyword>
<evidence type="ECO:0000256" key="7">
    <source>
        <dbReference type="SAM" id="Phobius"/>
    </source>
</evidence>
<dbReference type="EMBL" id="CACTIH010005450">
    <property type="protein sequence ID" value="CAA2993463.1"/>
    <property type="molecule type" value="Genomic_DNA"/>
</dbReference>
<keyword evidence="4 6" id="KW-0134">Cell wall</keyword>
<comment type="subcellular location">
    <subcellularLocation>
        <location evidence="2 6">Secreted</location>
        <location evidence="2 6">Cell wall</location>
    </subcellularLocation>
</comment>
<feature type="signal peptide" evidence="6">
    <location>
        <begin position="1"/>
        <end position="19"/>
    </location>
</feature>
<evidence type="ECO:0000313" key="8">
    <source>
        <dbReference type="EMBL" id="CAA2993463.1"/>
    </source>
</evidence>
<comment type="function">
    <text evidence="1 6">Hydrolyzes acetyl esters in homogalacturonan regions of pectin. In type I primary cell wall, galacturonic acid residues of pectin can be acetylated at the O-2 and O-3 positions. Decreasing the degree of acetylation of pectin gels in vitro alters their physical properties.</text>
</comment>
<dbReference type="InterPro" id="IPR004963">
    <property type="entry name" value="PAE/NOTUM"/>
</dbReference>
<evidence type="ECO:0000256" key="4">
    <source>
        <dbReference type="ARBA" id="ARBA00022512"/>
    </source>
</evidence>
<comment type="caution">
    <text evidence="8">The sequence shown here is derived from an EMBL/GenBank/DDBJ whole genome shotgun (WGS) entry which is preliminary data.</text>
</comment>
<organism evidence="8 9">
    <name type="scientific">Olea europaea subsp. europaea</name>
    <dbReference type="NCBI Taxonomy" id="158383"/>
    <lineage>
        <taxon>Eukaryota</taxon>
        <taxon>Viridiplantae</taxon>
        <taxon>Streptophyta</taxon>
        <taxon>Embryophyta</taxon>
        <taxon>Tracheophyta</taxon>
        <taxon>Spermatophyta</taxon>
        <taxon>Magnoliopsida</taxon>
        <taxon>eudicotyledons</taxon>
        <taxon>Gunneridae</taxon>
        <taxon>Pentapetalae</taxon>
        <taxon>asterids</taxon>
        <taxon>lamiids</taxon>
        <taxon>Lamiales</taxon>
        <taxon>Oleaceae</taxon>
        <taxon>Oleeae</taxon>
        <taxon>Olea</taxon>
    </lineage>
</organism>
<dbReference type="Gramene" id="OE9A073029T1">
    <property type="protein sequence ID" value="OE9A073029C1"/>
    <property type="gene ID" value="OE9A073029"/>
</dbReference>
<protein>
    <recommendedName>
        <fullName evidence="6">Pectin acetylesterase</fullName>
        <ecNumber evidence="6">3.1.1.-</ecNumber>
    </recommendedName>
</protein>
<dbReference type="OrthoDB" id="1703246at2759"/>
<keyword evidence="7" id="KW-0472">Membrane</keyword>
<accession>A0A8S0SKR7</accession>
<dbReference type="AlphaFoldDB" id="A0A8S0SKR7"/>
<feature type="chain" id="PRO_5035959450" description="Pectin acetylesterase" evidence="6">
    <location>
        <begin position="20"/>
        <end position="104"/>
    </location>
</feature>
<dbReference type="Proteomes" id="UP000594638">
    <property type="component" value="Unassembled WGS sequence"/>
</dbReference>
<keyword evidence="6" id="KW-0964">Secreted</keyword>
<comment type="similarity">
    <text evidence="3 6">Belongs to the pectinacetylesterase family.</text>
</comment>
<keyword evidence="7" id="KW-0812">Transmembrane</keyword>
<sequence>MELQLHLFLQMLLWWVSLSFKDLLPKALCLDRTLPGYHLHPGNGEGFNGWLIQLVVSLTTLGMNLFILCFAFCEYSVILLLSFTDIEVRVLRTIELEHLAAESC</sequence>
<evidence type="ECO:0000256" key="2">
    <source>
        <dbReference type="ARBA" id="ARBA00004191"/>
    </source>
</evidence>
<evidence type="ECO:0000256" key="1">
    <source>
        <dbReference type="ARBA" id="ARBA00003534"/>
    </source>
</evidence>
<feature type="transmembrane region" description="Helical" evidence="7">
    <location>
        <begin position="50"/>
        <end position="83"/>
    </location>
</feature>
<keyword evidence="9" id="KW-1185">Reference proteome</keyword>
<evidence type="ECO:0000256" key="5">
    <source>
        <dbReference type="ARBA" id="ARBA00023316"/>
    </source>
</evidence>
<keyword evidence="6" id="KW-0378">Hydrolase</keyword>
<keyword evidence="6" id="KW-0732">Signal</keyword>
<evidence type="ECO:0000256" key="3">
    <source>
        <dbReference type="ARBA" id="ARBA00005784"/>
    </source>
</evidence>
<evidence type="ECO:0000256" key="6">
    <source>
        <dbReference type="RuleBase" id="RU363114"/>
    </source>
</evidence>
<proteinExistence type="inferred from homology"/>
<dbReference type="Pfam" id="PF03283">
    <property type="entry name" value="PAE"/>
    <property type="match status" value="1"/>
</dbReference>
<reference evidence="8 9" key="1">
    <citation type="submission" date="2019-12" db="EMBL/GenBank/DDBJ databases">
        <authorList>
            <person name="Alioto T."/>
            <person name="Alioto T."/>
            <person name="Gomez Garrido J."/>
        </authorList>
    </citation>
    <scope>NUCLEOTIDE SEQUENCE [LARGE SCALE GENOMIC DNA]</scope>
</reference>
<dbReference type="GO" id="GO:0016787">
    <property type="term" value="F:hydrolase activity"/>
    <property type="evidence" value="ECO:0007669"/>
    <property type="project" value="UniProtKB-KW"/>
</dbReference>
<keyword evidence="5 6" id="KW-0961">Cell wall biogenesis/degradation</keyword>
<dbReference type="GO" id="GO:0071555">
    <property type="term" value="P:cell wall organization"/>
    <property type="evidence" value="ECO:0007669"/>
    <property type="project" value="UniProtKB-KW"/>
</dbReference>
<dbReference type="EC" id="3.1.1.-" evidence="6"/>